<proteinExistence type="predicted"/>
<feature type="compositionally biased region" description="Basic residues" evidence="1">
    <location>
        <begin position="17"/>
        <end position="27"/>
    </location>
</feature>
<dbReference type="Proteomes" id="UP000288805">
    <property type="component" value="Unassembled WGS sequence"/>
</dbReference>
<evidence type="ECO:0000313" key="2">
    <source>
        <dbReference type="EMBL" id="RVX11603.1"/>
    </source>
</evidence>
<reference evidence="2 3" key="1">
    <citation type="journal article" date="2018" name="PLoS Genet.">
        <title>Population sequencing reveals clonal diversity and ancestral inbreeding in the grapevine cultivar Chardonnay.</title>
        <authorList>
            <person name="Roach M.J."/>
            <person name="Johnson D.L."/>
            <person name="Bohlmann J."/>
            <person name="van Vuuren H.J."/>
            <person name="Jones S.J."/>
            <person name="Pretorius I.S."/>
            <person name="Schmidt S.A."/>
            <person name="Borneman A.R."/>
        </authorList>
    </citation>
    <scope>NUCLEOTIDE SEQUENCE [LARGE SCALE GENOMIC DNA]</scope>
    <source>
        <strain evidence="3">cv. Chardonnay</strain>
        <tissue evidence="2">Leaf</tissue>
    </source>
</reference>
<name>A0A438JRM4_VITVI</name>
<dbReference type="EMBL" id="QGNW01000030">
    <property type="protein sequence ID" value="RVX11603.1"/>
    <property type="molecule type" value="Genomic_DNA"/>
</dbReference>
<gene>
    <name evidence="2" type="ORF">CK203_015797</name>
</gene>
<feature type="region of interest" description="Disordered" evidence="1">
    <location>
        <begin position="13"/>
        <end position="39"/>
    </location>
</feature>
<evidence type="ECO:0000256" key="1">
    <source>
        <dbReference type="SAM" id="MobiDB-lite"/>
    </source>
</evidence>
<sequence>MRPPSLTIPIRVPPIKGRGRGGHRVGQRHVPPTSSLVQPSHPLVTSTIPLFQSSASLKSSLSPPNVSILAVSPQPETTIPFTLTPIESSITLDLPFPLHVTSIPTPSPSPSPPTVSYISLDTPLSVTESITPPHFLKETSHAT</sequence>
<comment type="caution">
    <text evidence="2">The sequence shown here is derived from an EMBL/GenBank/DDBJ whole genome shotgun (WGS) entry which is preliminary data.</text>
</comment>
<evidence type="ECO:0000313" key="3">
    <source>
        <dbReference type="Proteomes" id="UP000288805"/>
    </source>
</evidence>
<dbReference type="AlphaFoldDB" id="A0A438JRM4"/>
<protein>
    <submittedName>
        <fullName evidence="2">Uncharacterized protein</fullName>
    </submittedName>
</protein>
<organism evidence="2 3">
    <name type="scientific">Vitis vinifera</name>
    <name type="common">Grape</name>
    <dbReference type="NCBI Taxonomy" id="29760"/>
    <lineage>
        <taxon>Eukaryota</taxon>
        <taxon>Viridiplantae</taxon>
        <taxon>Streptophyta</taxon>
        <taxon>Embryophyta</taxon>
        <taxon>Tracheophyta</taxon>
        <taxon>Spermatophyta</taxon>
        <taxon>Magnoliopsida</taxon>
        <taxon>eudicotyledons</taxon>
        <taxon>Gunneridae</taxon>
        <taxon>Pentapetalae</taxon>
        <taxon>rosids</taxon>
        <taxon>Vitales</taxon>
        <taxon>Vitaceae</taxon>
        <taxon>Viteae</taxon>
        <taxon>Vitis</taxon>
    </lineage>
</organism>
<accession>A0A438JRM4</accession>